<evidence type="ECO:0000313" key="10">
    <source>
        <dbReference type="EMBL" id="SDL16038.1"/>
    </source>
</evidence>
<accession>A0A1G9HSU7</accession>
<organism evidence="10 11">
    <name type="scientific">Siphonobacter aquaeclarae</name>
    <dbReference type="NCBI Taxonomy" id="563176"/>
    <lineage>
        <taxon>Bacteria</taxon>
        <taxon>Pseudomonadati</taxon>
        <taxon>Bacteroidota</taxon>
        <taxon>Cytophagia</taxon>
        <taxon>Cytophagales</taxon>
        <taxon>Cytophagaceae</taxon>
        <taxon>Siphonobacter</taxon>
    </lineage>
</organism>
<dbReference type="InterPro" id="IPR037066">
    <property type="entry name" value="Plug_dom_sf"/>
</dbReference>
<evidence type="ECO:0000313" key="11">
    <source>
        <dbReference type="Proteomes" id="UP000198901"/>
    </source>
</evidence>
<keyword evidence="2 7" id="KW-0813">Transport</keyword>
<dbReference type="Gene3D" id="2.170.130.10">
    <property type="entry name" value="TonB-dependent receptor, plug domain"/>
    <property type="match status" value="1"/>
</dbReference>
<feature type="domain" description="TonB-dependent receptor plug" evidence="9">
    <location>
        <begin position="236"/>
        <end position="359"/>
    </location>
</feature>
<evidence type="ECO:0000256" key="2">
    <source>
        <dbReference type="ARBA" id="ARBA00022448"/>
    </source>
</evidence>
<proteinExistence type="inferred from homology"/>
<keyword evidence="3 7" id="KW-1134">Transmembrane beta strand</keyword>
<keyword evidence="8" id="KW-0732">Signal</keyword>
<dbReference type="Pfam" id="PF13715">
    <property type="entry name" value="CarbopepD_reg_2"/>
    <property type="match status" value="1"/>
</dbReference>
<dbReference type="STRING" id="563176.SAMN04488090_0192"/>
<dbReference type="InterPro" id="IPR012910">
    <property type="entry name" value="Plug_dom"/>
</dbReference>
<dbReference type="SUPFAM" id="SSF49464">
    <property type="entry name" value="Carboxypeptidase regulatory domain-like"/>
    <property type="match status" value="1"/>
</dbReference>
<dbReference type="InterPro" id="IPR023997">
    <property type="entry name" value="TonB-dep_OMP_SusC/RagA_CS"/>
</dbReference>
<dbReference type="Gene3D" id="2.40.170.20">
    <property type="entry name" value="TonB-dependent receptor, beta-barrel domain"/>
    <property type="match status" value="1"/>
</dbReference>
<keyword evidence="11" id="KW-1185">Reference proteome</keyword>
<dbReference type="AlphaFoldDB" id="A0A1G9HSU7"/>
<evidence type="ECO:0000256" key="8">
    <source>
        <dbReference type="SAM" id="SignalP"/>
    </source>
</evidence>
<feature type="chain" id="PRO_5011586365" evidence="8">
    <location>
        <begin position="24"/>
        <end position="1225"/>
    </location>
</feature>
<protein>
    <submittedName>
        <fullName evidence="10">Iron complex outermembrane recepter protein</fullName>
    </submittedName>
</protein>
<sequence>MTHPLPRLFALMGLVSVTSPGNAQLIAQVSTQPVQERKSPRIELKHALRELKEYYKVDLLYFDRIVQGYTVSRQAIHWEAGLEQNLEQLLHPLGLTFKKTRNKGYVITQTLPVKESKAGGNAFDGSGIPEAMTDVTGLESIQAITVRGRVTDSLRREGVPGVSVVIKGTSRGVTTASDGRYSLSVDGPDAVLVFTSVGYQKKEIAVGGRSVIDVVLVEDQKALSEVVVTGFGDRSKRNVGYATTVVDGDAIRRQGAINPISALQGMVPGLQVQPGIGGPQATPRFLIRGSASLDPYRNQPLIVIDGIVMEQDVVLPNRGGDQDFGNVLKDINPDDIESVNVLKGGAVTALYGSRANNGVILIKTKRGFSQKGLGVTVSQSLIWDKPYRTVDFQNRFGSGNYTGDFITGPNNELQINPNTYGYNFGPEMTGQEVRDVTGKLMKNNPRPDDILRIFQTGLTSNTNVGISGGNETGTFRLSYSRLGAQGVVPRNNFDRNSFNFRGTQRLLGKVLVDANITYVRSNTANPANQGSSGIFRSLAYGGVRNYDLDFWRSNYIAQAGGINQDDPSGLTSVWYAIYQNNNTQIDNNLRGSVDLRAPLGGGFEFQGTASVNYVGSNNEKKTRGTEINFANPGYESFVRNTTVSRFRGSMNYNKTFGEFDALLQVGGELNASTSKGVRYWTNGGILPDIYRLKNSRNPVGAEEDKPNQTRSNSVFYQASLAFRDYLTMNVYGRNDWNSTLVYNDGHGNYSYFYPGVDLAWVFTDAFKHALPSAFTFGKLRASYVISGNGTSAYNANTGAYGANSPYINVNGTTVINYAYQSNTLPNQALVPERTKKFETGIELKMFNNRFGIDATFYTQDTKNQIINFGVPSSSGVGSALINAGVVRNRGIELLIYGTPVKTRNFSWDTYFNYTRNRNTVVSLPFGLQYIGIGGGDGFQAIAKAGGDYGTIIAPYGYAHYQARAGDGTPIDSPLNGKRVIRPSSASTSLWVRAGNYVNGVDKAPALGSIIPDFLGNWRNSFNYKSFQLNVILDAKFGGKIYSTTSDLGQWLGNLKSTLPGRTTELGGIAYKNANGADRTDGIIFDGVYQQGSTVTGIDGKSYDVSGMTHREAYEKGIVRPTSAFSYYANGHSWANGIREDAIFTSSWVSLQQVNLSYDLPQKMVSRLKLNGLRVAVMANNLLYLYNSAKDNVNPNNLNDSGSGAMVESSGMPYIRSMGFSINGSF</sequence>
<evidence type="ECO:0000256" key="7">
    <source>
        <dbReference type="PROSITE-ProRule" id="PRU01360"/>
    </source>
</evidence>
<reference evidence="10 11" key="1">
    <citation type="submission" date="2016-10" db="EMBL/GenBank/DDBJ databases">
        <authorList>
            <person name="de Groot N.N."/>
        </authorList>
    </citation>
    <scope>NUCLEOTIDE SEQUENCE [LARGE SCALE GENOMIC DNA]</scope>
    <source>
        <strain evidence="10 11">DSM 21668</strain>
    </source>
</reference>
<dbReference type="GO" id="GO:0009279">
    <property type="term" value="C:cell outer membrane"/>
    <property type="evidence" value="ECO:0007669"/>
    <property type="project" value="UniProtKB-SubCell"/>
</dbReference>
<name>A0A1G9HSU7_9BACT</name>
<gene>
    <name evidence="10" type="ORF">SAMN04488090_0192</name>
</gene>
<dbReference type="Proteomes" id="UP000198901">
    <property type="component" value="Unassembled WGS sequence"/>
</dbReference>
<dbReference type="PROSITE" id="PS52016">
    <property type="entry name" value="TONB_DEPENDENT_REC_3"/>
    <property type="match status" value="1"/>
</dbReference>
<dbReference type="InterPro" id="IPR036942">
    <property type="entry name" value="Beta-barrel_TonB_sf"/>
</dbReference>
<dbReference type="Pfam" id="PF07715">
    <property type="entry name" value="Plug"/>
    <property type="match status" value="1"/>
</dbReference>
<evidence type="ECO:0000256" key="4">
    <source>
        <dbReference type="ARBA" id="ARBA00022692"/>
    </source>
</evidence>
<dbReference type="InterPro" id="IPR008969">
    <property type="entry name" value="CarboxyPept-like_regulatory"/>
</dbReference>
<dbReference type="Gene3D" id="2.60.40.1120">
    <property type="entry name" value="Carboxypeptidase-like, regulatory domain"/>
    <property type="match status" value="1"/>
</dbReference>
<comment type="similarity">
    <text evidence="7">Belongs to the TonB-dependent receptor family.</text>
</comment>
<evidence type="ECO:0000256" key="1">
    <source>
        <dbReference type="ARBA" id="ARBA00004571"/>
    </source>
</evidence>
<keyword evidence="6 7" id="KW-0998">Cell outer membrane</keyword>
<evidence type="ECO:0000256" key="3">
    <source>
        <dbReference type="ARBA" id="ARBA00022452"/>
    </source>
</evidence>
<dbReference type="InterPro" id="IPR039426">
    <property type="entry name" value="TonB-dep_rcpt-like"/>
</dbReference>
<comment type="subcellular location">
    <subcellularLocation>
        <location evidence="1 7">Cell outer membrane</location>
        <topology evidence="1 7">Multi-pass membrane protein</topology>
    </subcellularLocation>
</comment>
<evidence type="ECO:0000259" key="9">
    <source>
        <dbReference type="Pfam" id="PF07715"/>
    </source>
</evidence>
<dbReference type="EMBL" id="FNGS01000001">
    <property type="protein sequence ID" value="SDL16038.1"/>
    <property type="molecule type" value="Genomic_DNA"/>
</dbReference>
<evidence type="ECO:0000256" key="6">
    <source>
        <dbReference type="ARBA" id="ARBA00023237"/>
    </source>
</evidence>
<feature type="signal peptide" evidence="8">
    <location>
        <begin position="1"/>
        <end position="23"/>
    </location>
</feature>
<dbReference type="SUPFAM" id="SSF56935">
    <property type="entry name" value="Porins"/>
    <property type="match status" value="1"/>
</dbReference>
<dbReference type="InterPro" id="IPR023996">
    <property type="entry name" value="TonB-dep_OMP_SusC/RagA"/>
</dbReference>
<evidence type="ECO:0000256" key="5">
    <source>
        <dbReference type="ARBA" id="ARBA00023136"/>
    </source>
</evidence>
<dbReference type="RefSeq" id="WP_218126560.1">
    <property type="nucleotide sequence ID" value="NZ_FNGS01000001.1"/>
</dbReference>
<keyword evidence="5 7" id="KW-0472">Membrane</keyword>
<dbReference type="NCBIfam" id="TIGR04056">
    <property type="entry name" value="OMP_RagA_SusC"/>
    <property type="match status" value="1"/>
</dbReference>
<keyword evidence="4 7" id="KW-0812">Transmembrane</keyword>
<dbReference type="NCBIfam" id="TIGR04057">
    <property type="entry name" value="SusC_RagA_signa"/>
    <property type="match status" value="1"/>
</dbReference>